<evidence type="ECO:0000313" key="2">
    <source>
        <dbReference type="EMBL" id="GIF06996.1"/>
    </source>
</evidence>
<comment type="caution">
    <text evidence="2">The sequence shown here is derived from an EMBL/GenBank/DDBJ whole genome shotgun (WGS) entry which is preliminary data.</text>
</comment>
<protein>
    <submittedName>
        <fullName evidence="2">Uncharacterized protein</fullName>
    </submittedName>
</protein>
<feature type="region of interest" description="Disordered" evidence="1">
    <location>
        <begin position="1"/>
        <end position="44"/>
    </location>
</feature>
<proteinExistence type="predicted"/>
<reference evidence="2" key="1">
    <citation type="submission" date="2021-01" db="EMBL/GenBank/DDBJ databases">
        <title>Whole genome shotgun sequence of Actinoplanes siamensis NBRC 109076.</title>
        <authorList>
            <person name="Komaki H."/>
            <person name="Tamura T."/>
        </authorList>
    </citation>
    <scope>NUCLEOTIDE SEQUENCE</scope>
    <source>
        <strain evidence="2">NBRC 109076</strain>
    </source>
</reference>
<name>A0A919TLB5_9ACTN</name>
<keyword evidence="3" id="KW-1185">Reference proteome</keyword>
<accession>A0A919TLB5</accession>
<evidence type="ECO:0000313" key="3">
    <source>
        <dbReference type="Proteomes" id="UP000629619"/>
    </source>
</evidence>
<evidence type="ECO:0000256" key="1">
    <source>
        <dbReference type="SAM" id="MobiDB-lite"/>
    </source>
</evidence>
<dbReference type="AlphaFoldDB" id="A0A919TLB5"/>
<dbReference type="EMBL" id="BOMW01000043">
    <property type="protein sequence ID" value="GIF06996.1"/>
    <property type="molecule type" value="Genomic_DNA"/>
</dbReference>
<gene>
    <name evidence="2" type="ORF">Asi03nite_45340</name>
</gene>
<dbReference type="Proteomes" id="UP000629619">
    <property type="component" value="Unassembled WGS sequence"/>
</dbReference>
<organism evidence="2 3">
    <name type="scientific">Actinoplanes siamensis</name>
    <dbReference type="NCBI Taxonomy" id="1223317"/>
    <lineage>
        <taxon>Bacteria</taxon>
        <taxon>Bacillati</taxon>
        <taxon>Actinomycetota</taxon>
        <taxon>Actinomycetes</taxon>
        <taxon>Micromonosporales</taxon>
        <taxon>Micromonosporaceae</taxon>
        <taxon>Actinoplanes</taxon>
    </lineage>
</organism>
<sequence>MPHSGTDPSAEPVHGPGAWSGEGKPAGGKPPSWGPPEQERGPAERLATDLLRYGVKRHRPCRRLVSRVKVGEPEMSDIAFSHSVHAIFLEY</sequence>